<feature type="region of interest" description="Disordered" evidence="1">
    <location>
        <begin position="273"/>
        <end position="319"/>
    </location>
</feature>
<gene>
    <name evidence="2" type="ORF">P8C59_006175</name>
</gene>
<name>A0AAD9MF90_9PEZI</name>
<feature type="compositionally biased region" description="Low complexity" evidence="1">
    <location>
        <begin position="184"/>
        <end position="202"/>
    </location>
</feature>
<feature type="compositionally biased region" description="Basic and acidic residues" evidence="1">
    <location>
        <begin position="31"/>
        <end position="42"/>
    </location>
</feature>
<sequence>MSGVKDLLKNGWRPEKEGTTFKGQMKGLIGRGDKHEIRDTNHQARPLSSLKDPSSFGPPPRHVNAGSAITPINSSPYQPPTTTTGLDAVDLPPPPARRDGPERNIMPPPPNCPAPSIVTPGPPKLPPRPPPRSDGILNQGAMNRLGAAGISVPGLGIGKSAPGSGGSNAQPNGLKSRFSKLGLSAPSATPSGSSSAPSSGTTFAQKQAAFKTVTALHKDPSSVSLADARAAASTANDFRQRHGEQVAAGLRTANHLNEKYAVAGRVAAVTGGTSDGALAAKKKPPPPPPPKKNPGLASHSQKRSGDEPPPIPMATRPQF</sequence>
<evidence type="ECO:0008006" key="4">
    <source>
        <dbReference type="Google" id="ProtNLM"/>
    </source>
</evidence>
<proteinExistence type="predicted"/>
<dbReference type="EMBL" id="JAQQPM010000005">
    <property type="protein sequence ID" value="KAK2071778.1"/>
    <property type="molecule type" value="Genomic_DNA"/>
</dbReference>
<feature type="compositionally biased region" description="Basic and acidic residues" evidence="1">
    <location>
        <begin position="1"/>
        <end position="19"/>
    </location>
</feature>
<reference evidence="2" key="1">
    <citation type="journal article" date="2023" name="Mol. Plant Microbe Interact.">
        <title>Elucidating the Obligate Nature and Biological Capacity of an Invasive Fungal Corn Pathogen.</title>
        <authorList>
            <person name="MacCready J.S."/>
            <person name="Roggenkamp E.M."/>
            <person name="Gdanetz K."/>
            <person name="Chilvers M.I."/>
        </authorList>
    </citation>
    <scope>NUCLEOTIDE SEQUENCE</scope>
    <source>
        <strain evidence="2">PM02</strain>
    </source>
</reference>
<dbReference type="Proteomes" id="UP001217918">
    <property type="component" value="Unassembled WGS sequence"/>
</dbReference>
<accession>A0AAD9MF90</accession>
<comment type="caution">
    <text evidence="2">The sequence shown here is derived from an EMBL/GenBank/DDBJ whole genome shotgun (WGS) entry which is preliminary data.</text>
</comment>
<evidence type="ECO:0000313" key="3">
    <source>
        <dbReference type="Proteomes" id="UP001217918"/>
    </source>
</evidence>
<protein>
    <recommendedName>
        <fullName evidence="4">Gmp synthase</fullName>
    </recommendedName>
</protein>
<feature type="region of interest" description="Disordered" evidence="1">
    <location>
        <begin position="1"/>
        <end position="238"/>
    </location>
</feature>
<evidence type="ECO:0000313" key="2">
    <source>
        <dbReference type="EMBL" id="KAK2071778.1"/>
    </source>
</evidence>
<evidence type="ECO:0000256" key="1">
    <source>
        <dbReference type="SAM" id="MobiDB-lite"/>
    </source>
</evidence>
<feature type="compositionally biased region" description="Pro residues" evidence="1">
    <location>
        <begin position="120"/>
        <end position="132"/>
    </location>
</feature>
<keyword evidence="3" id="KW-1185">Reference proteome</keyword>
<organism evidence="2 3">
    <name type="scientific">Phyllachora maydis</name>
    <dbReference type="NCBI Taxonomy" id="1825666"/>
    <lineage>
        <taxon>Eukaryota</taxon>
        <taxon>Fungi</taxon>
        <taxon>Dikarya</taxon>
        <taxon>Ascomycota</taxon>
        <taxon>Pezizomycotina</taxon>
        <taxon>Sordariomycetes</taxon>
        <taxon>Sordariomycetidae</taxon>
        <taxon>Phyllachorales</taxon>
        <taxon>Phyllachoraceae</taxon>
        <taxon>Phyllachora</taxon>
    </lineage>
</organism>
<feature type="compositionally biased region" description="Polar residues" evidence="1">
    <location>
        <begin position="70"/>
        <end position="85"/>
    </location>
</feature>
<feature type="compositionally biased region" description="Low complexity" evidence="1">
    <location>
        <begin position="221"/>
        <end position="235"/>
    </location>
</feature>
<dbReference type="AlphaFoldDB" id="A0AAD9MF90"/>